<dbReference type="Proteomes" id="UP000054321">
    <property type="component" value="Unassembled WGS sequence"/>
</dbReference>
<sequence>MPGLGKYKASKPENTDVIRRRDSQRTNPSILSLQGFHISQVTHVFDPHTVQTHLSIPLPALWAYLDYIYFNLFGRWSLHPGPTYLEDHAQDPHLRFTVFAEAIFQPESESEVPVEWLASVWSVIDPNLQYLEKNWRYAQIMRREISKRKQEEHWSIISTATMKSGMLLKNRKCFFSDRGRLGLCPSSTDRGDFVVSIFGCEYPLILRRKRRAAEFVANRAELVRQEDEYELIGGCYLNGDMQGDIIEHHAWGDALYAEPTDVDPLSSRYCQ</sequence>
<gene>
    <name evidence="1" type="ORF">OIDMADRAFT_56495</name>
</gene>
<dbReference type="EMBL" id="KN832879">
    <property type="protein sequence ID" value="KIM99355.1"/>
    <property type="molecule type" value="Genomic_DNA"/>
</dbReference>
<dbReference type="InParanoid" id="A0A0C3GTH7"/>
<evidence type="ECO:0000313" key="2">
    <source>
        <dbReference type="Proteomes" id="UP000054321"/>
    </source>
</evidence>
<organism evidence="1 2">
    <name type="scientific">Oidiodendron maius (strain Zn)</name>
    <dbReference type="NCBI Taxonomy" id="913774"/>
    <lineage>
        <taxon>Eukaryota</taxon>
        <taxon>Fungi</taxon>
        <taxon>Dikarya</taxon>
        <taxon>Ascomycota</taxon>
        <taxon>Pezizomycotina</taxon>
        <taxon>Leotiomycetes</taxon>
        <taxon>Leotiomycetes incertae sedis</taxon>
        <taxon>Myxotrichaceae</taxon>
        <taxon>Oidiodendron</taxon>
    </lineage>
</organism>
<accession>A0A0C3GTH7</accession>
<keyword evidence="2" id="KW-1185">Reference proteome</keyword>
<reference evidence="2" key="2">
    <citation type="submission" date="2015-01" db="EMBL/GenBank/DDBJ databases">
        <title>Evolutionary Origins and Diversification of the Mycorrhizal Mutualists.</title>
        <authorList>
            <consortium name="DOE Joint Genome Institute"/>
            <consortium name="Mycorrhizal Genomics Consortium"/>
            <person name="Kohler A."/>
            <person name="Kuo A."/>
            <person name="Nagy L.G."/>
            <person name="Floudas D."/>
            <person name="Copeland A."/>
            <person name="Barry K.W."/>
            <person name="Cichocki N."/>
            <person name="Veneault-Fourrey C."/>
            <person name="LaButti K."/>
            <person name="Lindquist E.A."/>
            <person name="Lipzen A."/>
            <person name="Lundell T."/>
            <person name="Morin E."/>
            <person name="Murat C."/>
            <person name="Riley R."/>
            <person name="Ohm R."/>
            <person name="Sun H."/>
            <person name="Tunlid A."/>
            <person name="Henrissat B."/>
            <person name="Grigoriev I.V."/>
            <person name="Hibbett D.S."/>
            <person name="Martin F."/>
        </authorList>
    </citation>
    <scope>NUCLEOTIDE SEQUENCE [LARGE SCALE GENOMIC DNA]</scope>
    <source>
        <strain evidence="2">Zn</strain>
    </source>
</reference>
<dbReference type="HOGENOM" id="CLU_1027111_0_0_1"/>
<reference evidence="1 2" key="1">
    <citation type="submission" date="2014-04" db="EMBL/GenBank/DDBJ databases">
        <authorList>
            <consortium name="DOE Joint Genome Institute"/>
            <person name="Kuo A."/>
            <person name="Martino E."/>
            <person name="Perotto S."/>
            <person name="Kohler A."/>
            <person name="Nagy L.G."/>
            <person name="Floudas D."/>
            <person name="Copeland A."/>
            <person name="Barry K.W."/>
            <person name="Cichocki N."/>
            <person name="Veneault-Fourrey C."/>
            <person name="LaButti K."/>
            <person name="Lindquist E.A."/>
            <person name="Lipzen A."/>
            <person name="Lundell T."/>
            <person name="Morin E."/>
            <person name="Murat C."/>
            <person name="Sun H."/>
            <person name="Tunlid A."/>
            <person name="Henrissat B."/>
            <person name="Grigoriev I.V."/>
            <person name="Hibbett D.S."/>
            <person name="Martin F."/>
            <person name="Nordberg H.P."/>
            <person name="Cantor M.N."/>
            <person name="Hua S.X."/>
        </authorList>
    </citation>
    <scope>NUCLEOTIDE SEQUENCE [LARGE SCALE GENOMIC DNA]</scope>
    <source>
        <strain evidence="1 2">Zn</strain>
    </source>
</reference>
<evidence type="ECO:0008006" key="3">
    <source>
        <dbReference type="Google" id="ProtNLM"/>
    </source>
</evidence>
<name>A0A0C3GTH7_OIDMZ</name>
<dbReference type="AlphaFoldDB" id="A0A0C3GTH7"/>
<protein>
    <recommendedName>
        <fullName evidence="3">Heterokaryon incompatibility domain-containing protein</fullName>
    </recommendedName>
</protein>
<evidence type="ECO:0000313" key="1">
    <source>
        <dbReference type="EMBL" id="KIM99355.1"/>
    </source>
</evidence>
<dbReference type="OrthoDB" id="2157530at2759"/>
<proteinExistence type="predicted"/>